<feature type="transmembrane region" description="Helical" evidence="1">
    <location>
        <begin position="253"/>
        <end position="273"/>
    </location>
</feature>
<evidence type="ECO:0000313" key="3">
    <source>
        <dbReference type="Proteomes" id="UP000001357"/>
    </source>
</evidence>
<evidence type="ECO:0000256" key="1">
    <source>
        <dbReference type="SAM" id="Phobius"/>
    </source>
</evidence>
<reference evidence="2 3" key="1">
    <citation type="journal article" date="2008" name="Nature">
        <title>The genome of the choanoflagellate Monosiga brevicollis and the origin of metazoans.</title>
        <authorList>
            <consortium name="JGI Sequencing"/>
            <person name="King N."/>
            <person name="Westbrook M.J."/>
            <person name="Young S.L."/>
            <person name="Kuo A."/>
            <person name="Abedin M."/>
            <person name="Chapman J."/>
            <person name="Fairclough S."/>
            <person name="Hellsten U."/>
            <person name="Isogai Y."/>
            <person name="Letunic I."/>
            <person name="Marr M."/>
            <person name="Pincus D."/>
            <person name="Putnam N."/>
            <person name="Rokas A."/>
            <person name="Wright K.J."/>
            <person name="Zuzow R."/>
            <person name="Dirks W."/>
            <person name="Good M."/>
            <person name="Goodstein D."/>
            <person name="Lemons D."/>
            <person name="Li W."/>
            <person name="Lyons J.B."/>
            <person name="Morris A."/>
            <person name="Nichols S."/>
            <person name="Richter D.J."/>
            <person name="Salamov A."/>
            <person name="Bork P."/>
            <person name="Lim W.A."/>
            <person name="Manning G."/>
            <person name="Miller W.T."/>
            <person name="McGinnis W."/>
            <person name="Shapiro H."/>
            <person name="Tjian R."/>
            <person name="Grigoriev I.V."/>
            <person name="Rokhsar D."/>
        </authorList>
    </citation>
    <scope>NUCLEOTIDE SEQUENCE [LARGE SCALE GENOMIC DNA]</scope>
    <source>
        <strain evidence="3">MX1 / ATCC 50154</strain>
    </source>
</reference>
<dbReference type="EMBL" id="CH991544">
    <property type="protein sequence ID" value="EDQ92069.1"/>
    <property type="molecule type" value="Genomic_DNA"/>
</dbReference>
<sequence length="304" mass="31613">MPIMALAGRCVTTGFMISIAALLCAPLWGWLLDRRGAYPVILGACFLCAISVLRIAGKSCYPIWHALATLVLNIPEGLLLDRLSMGVCTVFCAYGTVALLVFGQSCGHCSCGGGTIAFKVRGAVAFALLAVFDRCRAWVICNENVVGHRIWQPRRMGVMLCGASAGVLLLATPNPGPLARIVTILATTAASASLMAVEPLIKTCASDLSTDNTQGTSFGVLALLAGAGEALGSIAFAHMYASGSTIDGHEQTLSSFRLLALVSLSVGIGLYLATDYAGARVTASVPAAPSSLPRTPRSLDDKLH</sequence>
<proteinExistence type="predicted"/>
<keyword evidence="1" id="KW-0812">Transmembrane</keyword>
<dbReference type="AlphaFoldDB" id="A9USB0"/>
<feature type="transmembrane region" description="Helical" evidence="1">
    <location>
        <begin position="178"/>
        <end position="197"/>
    </location>
</feature>
<dbReference type="GeneID" id="5888658"/>
<feature type="transmembrane region" description="Helical" evidence="1">
    <location>
        <begin position="12"/>
        <end position="31"/>
    </location>
</feature>
<dbReference type="InParanoid" id="A9USB0"/>
<protein>
    <submittedName>
        <fullName evidence="2">Uncharacterized protein</fullName>
    </submittedName>
</protein>
<feature type="transmembrane region" description="Helical" evidence="1">
    <location>
        <begin position="156"/>
        <end position="172"/>
    </location>
</feature>
<accession>A9USB0</accession>
<gene>
    <name evidence="2" type="ORF">MONBRDRAFT_5736</name>
</gene>
<keyword evidence="1" id="KW-0472">Membrane</keyword>
<keyword evidence="3" id="KW-1185">Reference proteome</keyword>
<feature type="transmembrane region" description="Helical" evidence="1">
    <location>
        <begin position="218"/>
        <end position="241"/>
    </location>
</feature>
<dbReference type="RefSeq" id="XP_001743355.1">
    <property type="nucleotide sequence ID" value="XM_001743303.1"/>
</dbReference>
<feature type="transmembrane region" description="Helical" evidence="1">
    <location>
        <begin position="37"/>
        <end position="56"/>
    </location>
</feature>
<keyword evidence="1" id="KW-1133">Transmembrane helix</keyword>
<organism evidence="2 3">
    <name type="scientific">Monosiga brevicollis</name>
    <name type="common">Choanoflagellate</name>
    <dbReference type="NCBI Taxonomy" id="81824"/>
    <lineage>
        <taxon>Eukaryota</taxon>
        <taxon>Choanoflagellata</taxon>
        <taxon>Craspedida</taxon>
        <taxon>Salpingoecidae</taxon>
        <taxon>Monosiga</taxon>
    </lineage>
</organism>
<evidence type="ECO:0000313" key="2">
    <source>
        <dbReference type="EMBL" id="EDQ92069.1"/>
    </source>
</evidence>
<dbReference type="Proteomes" id="UP000001357">
    <property type="component" value="Unassembled WGS sequence"/>
</dbReference>
<dbReference type="KEGG" id="mbr:MONBRDRAFT_5736"/>
<name>A9USB0_MONBE</name>